<dbReference type="SUPFAM" id="SSF55347">
    <property type="entry name" value="Glyceraldehyde-3-phosphate dehydrogenase-like, C-terminal domain"/>
    <property type="match status" value="1"/>
</dbReference>
<reference evidence="3" key="1">
    <citation type="submission" date="2020-09" db="EMBL/GenBank/DDBJ databases">
        <title>Hoyosella lacisalsi sp. nov., a halotolerant actinobacterium isolated from soil of Lake Gudzhirganskoe.</title>
        <authorList>
            <person name="Yang Q."/>
            <person name="Guo P.Y."/>
            <person name="Liu S.W."/>
            <person name="Li F.N."/>
            <person name="Sun C.H."/>
        </authorList>
    </citation>
    <scope>NUCLEOTIDE SEQUENCE</scope>
    <source>
        <strain evidence="3">G463</strain>
    </source>
</reference>
<dbReference type="PANTHER" id="PTHR43708:SF8">
    <property type="entry name" value="OXIDOREDUCTASE"/>
    <property type="match status" value="1"/>
</dbReference>
<dbReference type="Pfam" id="PF01408">
    <property type="entry name" value="GFO_IDH_MocA"/>
    <property type="match status" value="1"/>
</dbReference>
<protein>
    <submittedName>
        <fullName evidence="3">Gfo/Idh/MocA family oxidoreductase</fullName>
    </submittedName>
</protein>
<dbReference type="AlphaFoldDB" id="A0A927JDW9"/>
<dbReference type="Proteomes" id="UP000642993">
    <property type="component" value="Unassembled WGS sequence"/>
</dbReference>
<dbReference type="InterPro" id="IPR036291">
    <property type="entry name" value="NAD(P)-bd_dom_sf"/>
</dbReference>
<dbReference type="InterPro" id="IPR051317">
    <property type="entry name" value="Gfo/Idh/MocA_oxidoreduct"/>
</dbReference>
<dbReference type="PANTHER" id="PTHR43708">
    <property type="entry name" value="CONSERVED EXPRESSED OXIDOREDUCTASE (EUROFUNG)"/>
    <property type="match status" value="1"/>
</dbReference>
<feature type="domain" description="GFO/IDH/MocA-like oxidoreductase" evidence="2">
    <location>
        <begin position="153"/>
        <end position="225"/>
    </location>
</feature>
<dbReference type="RefSeq" id="WP_192039694.1">
    <property type="nucleotide sequence ID" value="NZ_JACYWE010000007.1"/>
</dbReference>
<keyword evidence="4" id="KW-1185">Reference proteome</keyword>
<comment type="caution">
    <text evidence="3">The sequence shown here is derived from an EMBL/GenBank/DDBJ whole genome shotgun (WGS) entry which is preliminary data.</text>
</comment>
<evidence type="ECO:0000259" key="1">
    <source>
        <dbReference type="Pfam" id="PF01408"/>
    </source>
</evidence>
<dbReference type="InterPro" id="IPR055170">
    <property type="entry name" value="GFO_IDH_MocA-like_dom"/>
</dbReference>
<accession>A0A927JDW9</accession>
<proteinExistence type="predicted"/>
<name>A0A927JDW9_9ACTN</name>
<dbReference type="Gene3D" id="3.40.50.720">
    <property type="entry name" value="NAD(P)-binding Rossmann-like Domain"/>
    <property type="match status" value="1"/>
</dbReference>
<dbReference type="Pfam" id="PF22725">
    <property type="entry name" value="GFO_IDH_MocA_C3"/>
    <property type="match status" value="1"/>
</dbReference>
<dbReference type="InterPro" id="IPR000683">
    <property type="entry name" value="Gfo/Idh/MocA-like_OxRdtase_N"/>
</dbReference>
<dbReference type="EMBL" id="JACYWE010000007">
    <property type="protein sequence ID" value="MBD8507241.1"/>
    <property type="molecule type" value="Genomic_DNA"/>
</dbReference>
<sequence>MRVGLVGAGQWALITHAPALAVHPGVDLVGVWARDPAAAAQVGAPVFDTFGDLVEASDAVAFAVPPAVQAELALFAVARGRHVILEKPVAGSVADGLALERLARERGVRSIVFLTRRFAPETREFLGAAAGREWASADAEWLSGALLGGPFAASPWRQRGGALVDVGPHVLDLLIEVLGPVTDVLCARRDAMSDATKVMLEHAGQRFSTATLSMRTPVLPSRLRVCAQGPSGVVELASRETPALECYHAMLDEFLDRSASTGGAAGSLRRGVEVLEVVARIERAMRVEQLARESLR</sequence>
<feature type="domain" description="Gfo/Idh/MocA-like oxidoreductase N-terminal" evidence="1">
    <location>
        <begin position="1"/>
        <end position="112"/>
    </location>
</feature>
<dbReference type="GO" id="GO:0000166">
    <property type="term" value="F:nucleotide binding"/>
    <property type="evidence" value="ECO:0007669"/>
    <property type="project" value="InterPro"/>
</dbReference>
<organism evidence="3 4">
    <name type="scientific">Lolliginicoccus lacisalsi</name>
    <dbReference type="NCBI Taxonomy" id="2742202"/>
    <lineage>
        <taxon>Bacteria</taxon>
        <taxon>Bacillati</taxon>
        <taxon>Actinomycetota</taxon>
        <taxon>Actinomycetes</taxon>
        <taxon>Mycobacteriales</taxon>
        <taxon>Hoyosellaceae</taxon>
        <taxon>Lolliginicoccus</taxon>
    </lineage>
</organism>
<evidence type="ECO:0000313" key="3">
    <source>
        <dbReference type="EMBL" id="MBD8507241.1"/>
    </source>
</evidence>
<dbReference type="SUPFAM" id="SSF51735">
    <property type="entry name" value="NAD(P)-binding Rossmann-fold domains"/>
    <property type="match status" value="1"/>
</dbReference>
<gene>
    <name evidence="3" type="ORF">HT102_12175</name>
</gene>
<dbReference type="Gene3D" id="3.30.360.10">
    <property type="entry name" value="Dihydrodipicolinate Reductase, domain 2"/>
    <property type="match status" value="1"/>
</dbReference>
<evidence type="ECO:0000259" key="2">
    <source>
        <dbReference type="Pfam" id="PF22725"/>
    </source>
</evidence>
<evidence type="ECO:0000313" key="4">
    <source>
        <dbReference type="Proteomes" id="UP000642993"/>
    </source>
</evidence>